<evidence type="ECO:0000313" key="2">
    <source>
        <dbReference type="Proteomes" id="UP000626220"/>
    </source>
</evidence>
<accession>A0A8J3M7F5</accession>
<dbReference type="RefSeq" id="WP_189678289.1">
    <property type="nucleotide sequence ID" value="NZ_BNCJ01000001.1"/>
</dbReference>
<dbReference type="EMBL" id="BNCJ01000001">
    <property type="protein sequence ID" value="GHF35163.1"/>
    <property type="molecule type" value="Genomic_DNA"/>
</dbReference>
<keyword evidence="1" id="KW-0418">Kinase</keyword>
<dbReference type="Proteomes" id="UP000626220">
    <property type="component" value="Unassembled WGS sequence"/>
</dbReference>
<dbReference type="Gene3D" id="3.40.50.300">
    <property type="entry name" value="P-loop containing nucleotide triphosphate hydrolases"/>
    <property type="match status" value="1"/>
</dbReference>
<dbReference type="SUPFAM" id="SSF52540">
    <property type="entry name" value="P-loop containing nucleoside triphosphate hydrolases"/>
    <property type="match status" value="1"/>
</dbReference>
<dbReference type="InterPro" id="IPR027417">
    <property type="entry name" value="P-loop_NTPase"/>
</dbReference>
<reference evidence="1" key="2">
    <citation type="submission" date="2020-09" db="EMBL/GenBank/DDBJ databases">
        <authorList>
            <person name="Sun Q."/>
            <person name="Kim S."/>
        </authorList>
    </citation>
    <scope>NUCLEOTIDE SEQUENCE</scope>
    <source>
        <strain evidence="1">KCTC 42650</strain>
    </source>
</reference>
<evidence type="ECO:0000313" key="1">
    <source>
        <dbReference type="EMBL" id="GHF35163.1"/>
    </source>
</evidence>
<protein>
    <submittedName>
        <fullName evidence="1">Gamma-glutamyl kinase</fullName>
    </submittedName>
</protein>
<keyword evidence="2" id="KW-1185">Reference proteome</keyword>
<comment type="caution">
    <text evidence="1">The sequence shown here is derived from an EMBL/GenBank/DDBJ whole genome shotgun (WGS) entry which is preliminary data.</text>
</comment>
<name>A0A8J3M7F5_9RHOB</name>
<sequence length="206" mass="23206">MLIFSAQNLAFIAVPKTGTTAIEMALKPRADIIFTKRRKHITAQRFHNRVAPFLKEEFGVEPERFAVIREPEEQIRSWYRYRAREAKAGSDFSTEGISFDQFVRDVISDSPPPHAAIGSQHSFLTSGKGELLVHHLFAHEMPGRLWAFLDDRFGGPVELKQKNVSPPVPAELEPATRKLLQQARAAEFELYARVIEAGGVLTSKLP</sequence>
<organism evidence="1 2">
    <name type="scientific">Seohaeicola zhoushanensis</name>
    <dbReference type="NCBI Taxonomy" id="1569283"/>
    <lineage>
        <taxon>Bacteria</taxon>
        <taxon>Pseudomonadati</taxon>
        <taxon>Pseudomonadota</taxon>
        <taxon>Alphaproteobacteria</taxon>
        <taxon>Rhodobacterales</taxon>
        <taxon>Roseobacteraceae</taxon>
        <taxon>Seohaeicola</taxon>
    </lineage>
</organism>
<gene>
    <name evidence="1" type="ORF">GCM10017056_03300</name>
</gene>
<proteinExistence type="predicted"/>
<dbReference type="GO" id="GO:0016301">
    <property type="term" value="F:kinase activity"/>
    <property type="evidence" value="ECO:0007669"/>
    <property type="project" value="UniProtKB-KW"/>
</dbReference>
<keyword evidence="1" id="KW-0808">Transferase</keyword>
<dbReference type="AlphaFoldDB" id="A0A8J3M7F5"/>
<reference evidence="1" key="1">
    <citation type="journal article" date="2014" name="Int. J. Syst. Evol. Microbiol.">
        <title>Complete genome sequence of Corynebacterium casei LMG S-19264T (=DSM 44701T), isolated from a smear-ripened cheese.</title>
        <authorList>
            <consortium name="US DOE Joint Genome Institute (JGI-PGF)"/>
            <person name="Walter F."/>
            <person name="Albersmeier A."/>
            <person name="Kalinowski J."/>
            <person name="Ruckert C."/>
        </authorList>
    </citation>
    <scope>NUCLEOTIDE SEQUENCE</scope>
    <source>
        <strain evidence="1">KCTC 42650</strain>
    </source>
</reference>